<gene>
    <name evidence="1" type="ORF">GCM10011332_22040</name>
</gene>
<dbReference type="Proteomes" id="UP000632498">
    <property type="component" value="Unassembled WGS sequence"/>
</dbReference>
<proteinExistence type="predicted"/>
<evidence type="ECO:0000313" key="2">
    <source>
        <dbReference type="Proteomes" id="UP000632498"/>
    </source>
</evidence>
<evidence type="ECO:0000313" key="1">
    <source>
        <dbReference type="EMBL" id="GGF67530.1"/>
    </source>
</evidence>
<dbReference type="RefSeq" id="WP_188664938.1">
    <property type="nucleotide sequence ID" value="NZ_BMHV01000015.1"/>
</dbReference>
<dbReference type="EMBL" id="BMHV01000015">
    <property type="protein sequence ID" value="GGF67530.1"/>
    <property type="molecule type" value="Genomic_DNA"/>
</dbReference>
<sequence length="223" mass="24686">MSGVDLDHPEAIFVKRLDGTGYGFFYSTPAQFDNAANGFIRPIKARIQQEAAEKNEIPVNADELCLKASIKAMERVYAPDWDDQAGIDGTRCVAASCVAETKWEDTIPQCIVIEQVGDDISIREGFEFLEHPGYPLGVVIGSKGDGGGLCRFYDSEDEFRLVATKPPSSLIWLPQLIYRLYVRTPSIMTGIPTPDEAGNGVGVECHAYNLNRQGQLIERQRKK</sequence>
<keyword evidence="2" id="KW-1185">Reference proteome</keyword>
<reference evidence="1" key="1">
    <citation type="journal article" date="2014" name="Int. J. Syst. Evol. Microbiol.">
        <title>Complete genome sequence of Corynebacterium casei LMG S-19264T (=DSM 44701T), isolated from a smear-ripened cheese.</title>
        <authorList>
            <consortium name="US DOE Joint Genome Institute (JGI-PGF)"/>
            <person name="Walter F."/>
            <person name="Albersmeier A."/>
            <person name="Kalinowski J."/>
            <person name="Ruckert C."/>
        </authorList>
    </citation>
    <scope>NUCLEOTIDE SEQUENCE</scope>
    <source>
        <strain evidence="1">CGMCC 1.15254</strain>
    </source>
</reference>
<protein>
    <submittedName>
        <fullName evidence="1">Uncharacterized protein</fullName>
    </submittedName>
</protein>
<dbReference type="AlphaFoldDB" id="A0A917C1C3"/>
<accession>A0A917C1C3</accession>
<comment type="caution">
    <text evidence="1">The sequence shown here is derived from an EMBL/GenBank/DDBJ whole genome shotgun (WGS) entry which is preliminary data.</text>
</comment>
<name>A0A917C1C3_9PROT</name>
<reference evidence="1" key="2">
    <citation type="submission" date="2020-09" db="EMBL/GenBank/DDBJ databases">
        <authorList>
            <person name="Sun Q."/>
            <person name="Zhou Y."/>
        </authorList>
    </citation>
    <scope>NUCLEOTIDE SEQUENCE</scope>
    <source>
        <strain evidence="1">CGMCC 1.15254</strain>
    </source>
</reference>
<organism evidence="1 2">
    <name type="scientific">Terasakiella brassicae</name>
    <dbReference type="NCBI Taxonomy" id="1634917"/>
    <lineage>
        <taxon>Bacteria</taxon>
        <taxon>Pseudomonadati</taxon>
        <taxon>Pseudomonadota</taxon>
        <taxon>Alphaproteobacteria</taxon>
        <taxon>Rhodospirillales</taxon>
        <taxon>Terasakiellaceae</taxon>
        <taxon>Terasakiella</taxon>
    </lineage>
</organism>